<feature type="region of interest" description="Disordered" evidence="1">
    <location>
        <begin position="261"/>
        <end position="293"/>
    </location>
</feature>
<evidence type="ECO:0000256" key="1">
    <source>
        <dbReference type="SAM" id="MobiDB-lite"/>
    </source>
</evidence>
<dbReference type="AlphaFoldDB" id="A0A5C3M5J5"/>
<dbReference type="EMBL" id="ML213600">
    <property type="protein sequence ID" value="TFK39108.1"/>
    <property type="molecule type" value="Genomic_DNA"/>
</dbReference>
<keyword evidence="3" id="KW-1185">Reference proteome</keyword>
<reference evidence="2 3" key="1">
    <citation type="journal article" date="2019" name="Nat. Ecol. Evol.">
        <title>Megaphylogeny resolves global patterns of mushroom evolution.</title>
        <authorList>
            <person name="Varga T."/>
            <person name="Krizsan K."/>
            <person name="Foldi C."/>
            <person name="Dima B."/>
            <person name="Sanchez-Garcia M."/>
            <person name="Sanchez-Ramirez S."/>
            <person name="Szollosi G.J."/>
            <person name="Szarkandi J.G."/>
            <person name="Papp V."/>
            <person name="Albert L."/>
            <person name="Andreopoulos W."/>
            <person name="Angelini C."/>
            <person name="Antonin V."/>
            <person name="Barry K.W."/>
            <person name="Bougher N.L."/>
            <person name="Buchanan P."/>
            <person name="Buyck B."/>
            <person name="Bense V."/>
            <person name="Catcheside P."/>
            <person name="Chovatia M."/>
            <person name="Cooper J."/>
            <person name="Damon W."/>
            <person name="Desjardin D."/>
            <person name="Finy P."/>
            <person name="Geml J."/>
            <person name="Haridas S."/>
            <person name="Hughes K."/>
            <person name="Justo A."/>
            <person name="Karasinski D."/>
            <person name="Kautmanova I."/>
            <person name="Kiss B."/>
            <person name="Kocsube S."/>
            <person name="Kotiranta H."/>
            <person name="LaButti K.M."/>
            <person name="Lechner B.E."/>
            <person name="Liimatainen K."/>
            <person name="Lipzen A."/>
            <person name="Lukacs Z."/>
            <person name="Mihaltcheva S."/>
            <person name="Morgado L.N."/>
            <person name="Niskanen T."/>
            <person name="Noordeloos M.E."/>
            <person name="Ohm R.A."/>
            <person name="Ortiz-Santana B."/>
            <person name="Ovrebo C."/>
            <person name="Racz N."/>
            <person name="Riley R."/>
            <person name="Savchenko A."/>
            <person name="Shiryaev A."/>
            <person name="Soop K."/>
            <person name="Spirin V."/>
            <person name="Szebenyi C."/>
            <person name="Tomsovsky M."/>
            <person name="Tulloss R.E."/>
            <person name="Uehling J."/>
            <person name="Grigoriev I.V."/>
            <person name="Vagvolgyi C."/>
            <person name="Papp T."/>
            <person name="Martin F.M."/>
            <person name="Miettinen O."/>
            <person name="Hibbett D.S."/>
            <person name="Nagy L.G."/>
        </authorList>
    </citation>
    <scope>NUCLEOTIDE SEQUENCE [LARGE SCALE GENOMIC DNA]</scope>
    <source>
        <strain evidence="2 3">CBS 166.37</strain>
    </source>
</reference>
<gene>
    <name evidence="2" type="ORF">BDQ12DRAFT_665467</name>
</gene>
<proteinExistence type="predicted"/>
<organism evidence="2 3">
    <name type="scientific">Crucibulum laeve</name>
    <dbReference type="NCBI Taxonomy" id="68775"/>
    <lineage>
        <taxon>Eukaryota</taxon>
        <taxon>Fungi</taxon>
        <taxon>Dikarya</taxon>
        <taxon>Basidiomycota</taxon>
        <taxon>Agaricomycotina</taxon>
        <taxon>Agaricomycetes</taxon>
        <taxon>Agaricomycetidae</taxon>
        <taxon>Agaricales</taxon>
        <taxon>Agaricineae</taxon>
        <taxon>Nidulariaceae</taxon>
        <taxon>Crucibulum</taxon>
    </lineage>
</organism>
<protein>
    <submittedName>
        <fullName evidence="2">Uncharacterized protein</fullName>
    </submittedName>
</protein>
<sequence>MDPNVLDTGRAFIAFSPAHGYPKKKWLEDPALIVNSKQKLNLIFHNLLDRATESNGHCLGINQQPAFTQDAENWKESIDMFTMWMPLLEKCIPTEDLIYLLDLTAEAYSEDLIKQLAFCLCVSQHIHDWPVTWSWTYMIHTASVDDDTKDYVSDTHQLVVQFLNFISTLKNWEHEYPEIGQHIHSKELVAKWEFILQRMQYYEELYQKMKPNIATEFQQLTIPIRDNIHHPNGNKIYQMAIKQICQIPELEDLLRYKVEQSSKENEVELLVPEGDSESSEEDKTGWWTPEEEM</sequence>
<name>A0A5C3M5J5_9AGAR</name>
<evidence type="ECO:0000313" key="2">
    <source>
        <dbReference type="EMBL" id="TFK39108.1"/>
    </source>
</evidence>
<evidence type="ECO:0000313" key="3">
    <source>
        <dbReference type="Proteomes" id="UP000308652"/>
    </source>
</evidence>
<accession>A0A5C3M5J5</accession>
<dbReference type="Proteomes" id="UP000308652">
    <property type="component" value="Unassembled WGS sequence"/>
</dbReference>